<dbReference type="AlphaFoldDB" id="A0A9P3LC00"/>
<dbReference type="InterPro" id="IPR017946">
    <property type="entry name" value="PLC-like_Pdiesterase_TIM-brl"/>
</dbReference>
<dbReference type="PANTHER" id="PTHR13593:SF113">
    <property type="entry name" value="SI:DKEY-266F7.9"/>
    <property type="match status" value="1"/>
</dbReference>
<gene>
    <name evidence="1" type="ORF">PsYK624_047160</name>
</gene>
<comment type="caution">
    <text evidence="1">The sequence shown here is derived from an EMBL/GenBank/DDBJ whole genome shotgun (WGS) entry which is preliminary data.</text>
</comment>
<dbReference type="EMBL" id="BPQB01000010">
    <property type="protein sequence ID" value="GJE88633.1"/>
    <property type="molecule type" value="Genomic_DNA"/>
</dbReference>
<protein>
    <submittedName>
        <fullName evidence="1">PLC-like phosphodiesterase</fullName>
    </submittedName>
</protein>
<accession>A0A9P3LC00</accession>
<sequence>MGEGGNIVIINGTPYDWVKSDEHSYQMKTWSFPDVIPAGQVRPVYVEWKEGILVDESNDGGEVHYSVQGTSSTFQVEARAPSGQYDLQVYYDGLSTANNPQGSIIKLGWKHDGDVVFILSGREGHFSSTNPPSDWMQQNLATLGARPLRHLCIPGSHDSGMSTVDGKTPLANANNVLTQSEPIATQLFLGARYFDTRPVIAGGAYKTGHYSDIDVLGWQGANGQSFAQIVAAVNAYTRDHHELVVLNLSHDRNTDAGRDFQAFTQAEWDALFEQLLALEHRFVAPDPENVDLTRLPLNDFIGRGAAAVVVVVQPDAPDIALGRYAREGFYFYRQFDAYNSYANKDHLEDMVADQLDKMRAVRGGAPDAQLFLLSWTLTQAAQDIVTDGRILSLAAKANPAIFRELPSAVDAKTYPNILYIDDFSHSDITALAMAINDIASYGEI</sequence>
<dbReference type="SUPFAM" id="SSF51695">
    <property type="entry name" value="PLC-like phosphodiesterases"/>
    <property type="match status" value="1"/>
</dbReference>
<dbReference type="InterPro" id="IPR051057">
    <property type="entry name" value="PI-PLC_domain"/>
</dbReference>
<evidence type="ECO:0000313" key="1">
    <source>
        <dbReference type="EMBL" id="GJE88633.1"/>
    </source>
</evidence>
<dbReference type="OrthoDB" id="1046782at2759"/>
<dbReference type="Gene3D" id="3.20.20.190">
    <property type="entry name" value="Phosphatidylinositol (PI) phosphodiesterase"/>
    <property type="match status" value="1"/>
</dbReference>
<reference evidence="1 2" key="1">
    <citation type="submission" date="2021-08" db="EMBL/GenBank/DDBJ databases">
        <title>Draft Genome Sequence of Phanerochaete sordida strain YK-624.</title>
        <authorList>
            <person name="Mori T."/>
            <person name="Dohra H."/>
            <person name="Suzuki T."/>
            <person name="Kawagishi H."/>
            <person name="Hirai H."/>
        </authorList>
    </citation>
    <scope>NUCLEOTIDE SEQUENCE [LARGE SCALE GENOMIC DNA]</scope>
    <source>
        <strain evidence="1 2">YK-624</strain>
    </source>
</reference>
<dbReference type="Proteomes" id="UP000703269">
    <property type="component" value="Unassembled WGS sequence"/>
</dbReference>
<evidence type="ECO:0000313" key="2">
    <source>
        <dbReference type="Proteomes" id="UP000703269"/>
    </source>
</evidence>
<proteinExistence type="predicted"/>
<dbReference type="GO" id="GO:0006629">
    <property type="term" value="P:lipid metabolic process"/>
    <property type="evidence" value="ECO:0007669"/>
    <property type="project" value="InterPro"/>
</dbReference>
<organism evidence="1 2">
    <name type="scientific">Phanerochaete sordida</name>
    <dbReference type="NCBI Taxonomy" id="48140"/>
    <lineage>
        <taxon>Eukaryota</taxon>
        <taxon>Fungi</taxon>
        <taxon>Dikarya</taxon>
        <taxon>Basidiomycota</taxon>
        <taxon>Agaricomycotina</taxon>
        <taxon>Agaricomycetes</taxon>
        <taxon>Polyporales</taxon>
        <taxon>Phanerochaetaceae</taxon>
        <taxon>Phanerochaete</taxon>
    </lineage>
</organism>
<dbReference type="PANTHER" id="PTHR13593">
    <property type="match status" value="1"/>
</dbReference>
<name>A0A9P3LC00_9APHY</name>
<dbReference type="GO" id="GO:0008081">
    <property type="term" value="F:phosphoric diester hydrolase activity"/>
    <property type="evidence" value="ECO:0007669"/>
    <property type="project" value="InterPro"/>
</dbReference>
<keyword evidence="2" id="KW-1185">Reference proteome</keyword>